<name>A0AAV4GJX7_9GAST</name>
<proteinExistence type="predicted"/>
<evidence type="ECO:0000256" key="1">
    <source>
        <dbReference type="SAM" id="MobiDB-lite"/>
    </source>
</evidence>
<dbReference type="Proteomes" id="UP000762676">
    <property type="component" value="Unassembled WGS sequence"/>
</dbReference>
<accession>A0AAV4GJX7</accession>
<feature type="region of interest" description="Disordered" evidence="1">
    <location>
        <begin position="1"/>
        <end position="21"/>
    </location>
</feature>
<keyword evidence="3" id="KW-1185">Reference proteome</keyword>
<protein>
    <submittedName>
        <fullName evidence="2">Uncharacterized protein</fullName>
    </submittedName>
</protein>
<feature type="region of interest" description="Disordered" evidence="1">
    <location>
        <begin position="40"/>
        <end position="73"/>
    </location>
</feature>
<evidence type="ECO:0000313" key="2">
    <source>
        <dbReference type="EMBL" id="GFR85351.1"/>
    </source>
</evidence>
<gene>
    <name evidence="2" type="ORF">ElyMa_002439200</name>
</gene>
<dbReference type="AlphaFoldDB" id="A0AAV4GJX7"/>
<comment type="caution">
    <text evidence="2">The sequence shown here is derived from an EMBL/GenBank/DDBJ whole genome shotgun (WGS) entry which is preliminary data.</text>
</comment>
<reference evidence="2 3" key="1">
    <citation type="journal article" date="2021" name="Elife">
        <title>Chloroplast acquisition without the gene transfer in kleptoplastic sea slugs, Plakobranchus ocellatus.</title>
        <authorList>
            <person name="Maeda T."/>
            <person name="Takahashi S."/>
            <person name="Yoshida T."/>
            <person name="Shimamura S."/>
            <person name="Takaki Y."/>
            <person name="Nagai Y."/>
            <person name="Toyoda A."/>
            <person name="Suzuki Y."/>
            <person name="Arimoto A."/>
            <person name="Ishii H."/>
            <person name="Satoh N."/>
            <person name="Nishiyama T."/>
            <person name="Hasebe M."/>
            <person name="Maruyama T."/>
            <person name="Minagawa J."/>
            <person name="Obokata J."/>
            <person name="Shigenobu S."/>
        </authorList>
    </citation>
    <scope>NUCLEOTIDE SEQUENCE [LARGE SCALE GENOMIC DNA]</scope>
</reference>
<organism evidence="2 3">
    <name type="scientific">Elysia marginata</name>
    <dbReference type="NCBI Taxonomy" id="1093978"/>
    <lineage>
        <taxon>Eukaryota</taxon>
        <taxon>Metazoa</taxon>
        <taxon>Spiralia</taxon>
        <taxon>Lophotrochozoa</taxon>
        <taxon>Mollusca</taxon>
        <taxon>Gastropoda</taxon>
        <taxon>Heterobranchia</taxon>
        <taxon>Euthyneura</taxon>
        <taxon>Panpulmonata</taxon>
        <taxon>Sacoglossa</taxon>
        <taxon>Placobranchoidea</taxon>
        <taxon>Plakobranchidae</taxon>
        <taxon>Elysia</taxon>
    </lineage>
</organism>
<dbReference type="EMBL" id="BMAT01005012">
    <property type="protein sequence ID" value="GFR85351.1"/>
    <property type="molecule type" value="Genomic_DNA"/>
</dbReference>
<evidence type="ECO:0000313" key="3">
    <source>
        <dbReference type="Proteomes" id="UP000762676"/>
    </source>
</evidence>
<sequence>MAGQGKNRDVRRRTRQKPVEEEIGMRRWRWIGHTLRNITRQGIQGSRGRGPDATHVPQEQGRARGSTQRHDCHNTSVNIREYTRKVKLTVSSVGQINFQQIRQKILGSSPVILPTSWQN</sequence>